<sequence>MCPAELTTTRTQGAGPATRRRWRPRALRDGDDPDPRFTLANERTFLAWLRTAMGLVAGAVGFEAIGDEIVGAAAQLVLVTGMLAGAAVVAGFAFLRWLGVERAMRTGASLPVPALGALLAALVGAVALGMLVLLTVG</sequence>
<evidence type="ECO:0000256" key="2">
    <source>
        <dbReference type="ARBA" id="ARBA00022692"/>
    </source>
</evidence>
<comment type="caution">
    <text evidence="8">The sequence shown here is derived from an EMBL/GenBank/DDBJ whole genome shotgun (WGS) entry which is preliminary data.</text>
</comment>
<evidence type="ECO:0000256" key="5">
    <source>
        <dbReference type="SAM" id="MobiDB-lite"/>
    </source>
</evidence>
<keyword evidence="2 6" id="KW-0812">Transmembrane</keyword>
<keyword evidence="9" id="KW-1185">Reference proteome</keyword>
<feature type="compositionally biased region" description="Polar residues" evidence="5">
    <location>
        <begin position="1"/>
        <end position="12"/>
    </location>
</feature>
<dbReference type="AlphaFoldDB" id="A0A846Y1H8"/>
<keyword evidence="3 6" id="KW-1133">Transmembrane helix</keyword>
<evidence type="ECO:0000259" key="7">
    <source>
        <dbReference type="Pfam" id="PF02656"/>
    </source>
</evidence>
<evidence type="ECO:0000256" key="4">
    <source>
        <dbReference type="ARBA" id="ARBA00023136"/>
    </source>
</evidence>
<evidence type="ECO:0000313" key="9">
    <source>
        <dbReference type="Proteomes" id="UP000565711"/>
    </source>
</evidence>
<dbReference type="InterPro" id="IPR003807">
    <property type="entry name" value="DUF202"/>
</dbReference>
<feature type="transmembrane region" description="Helical" evidence="6">
    <location>
        <begin position="45"/>
        <end position="66"/>
    </location>
</feature>
<evidence type="ECO:0000256" key="3">
    <source>
        <dbReference type="ARBA" id="ARBA00022989"/>
    </source>
</evidence>
<evidence type="ECO:0000313" key="8">
    <source>
        <dbReference type="EMBL" id="NKY52025.1"/>
    </source>
</evidence>
<feature type="transmembrane region" description="Helical" evidence="6">
    <location>
        <begin position="110"/>
        <end position="134"/>
    </location>
</feature>
<dbReference type="Proteomes" id="UP000565711">
    <property type="component" value="Unassembled WGS sequence"/>
</dbReference>
<reference evidence="8 9" key="1">
    <citation type="submission" date="2020-04" db="EMBL/GenBank/DDBJ databases">
        <title>MicrobeNet Type strains.</title>
        <authorList>
            <person name="Nicholson A.C."/>
        </authorList>
    </citation>
    <scope>NUCLEOTIDE SEQUENCE [LARGE SCALE GENOMIC DNA]</scope>
    <source>
        <strain evidence="8 9">JCM 12354</strain>
    </source>
</reference>
<feature type="transmembrane region" description="Helical" evidence="6">
    <location>
        <begin position="72"/>
        <end position="98"/>
    </location>
</feature>
<feature type="region of interest" description="Disordered" evidence="5">
    <location>
        <begin position="1"/>
        <end position="34"/>
    </location>
</feature>
<dbReference type="EMBL" id="JAAXOP010000009">
    <property type="protein sequence ID" value="NKY52025.1"/>
    <property type="molecule type" value="Genomic_DNA"/>
</dbReference>
<organism evidence="8 9">
    <name type="scientific">Nocardia vermiculata</name>
    <dbReference type="NCBI Taxonomy" id="257274"/>
    <lineage>
        <taxon>Bacteria</taxon>
        <taxon>Bacillati</taxon>
        <taxon>Actinomycetota</taxon>
        <taxon>Actinomycetes</taxon>
        <taxon>Mycobacteriales</taxon>
        <taxon>Nocardiaceae</taxon>
        <taxon>Nocardia</taxon>
    </lineage>
</organism>
<keyword evidence="4 6" id="KW-0472">Membrane</keyword>
<protein>
    <submittedName>
        <fullName evidence="8">DUF202 domain-containing protein</fullName>
    </submittedName>
</protein>
<evidence type="ECO:0000256" key="1">
    <source>
        <dbReference type="ARBA" id="ARBA00004127"/>
    </source>
</evidence>
<dbReference type="RefSeq" id="WP_067871138.1">
    <property type="nucleotide sequence ID" value="NZ_JAAXOP010000009.1"/>
</dbReference>
<dbReference type="Pfam" id="PF02656">
    <property type="entry name" value="DUF202"/>
    <property type="match status" value="1"/>
</dbReference>
<accession>A0A846Y1H8</accession>
<feature type="domain" description="DUF202" evidence="7">
    <location>
        <begin position="36"/>
        <end position="103"/>
    </location>
</feature>
<name>A0A846Y1H8_9NOCA</name>
<proteinExistence type="predicted"/>
<comment type="subcellular location">
    <subcellularLocation>
        <location evidence="1">Endomembrane system</location>
        <topology evidence="1">Multi-pass membrane protein</topology>
    </subcellularLocation>
</comment>
<gene>
    <name evidence="8" type="ORF">HGA08_17545</name>
</gene>
<dbReference type="GO" id="GO:0012505">
    <property type="term" value="C:endomembrane system"/>
    <property type="evidence" value="ECO:0007669"/>
    <property type="project" value="UniProtKB-SubCell"/>
</dbReference>
<evidence type="ECO:0000256" key="6">
    <source>
        <dbReference type="SAM" id="Phobius"/>
    </source>
</evidence>